<dbReference type="InterPro" id="IPR027706">
    <property type="entry name" value="PGP_Pase"/>
</dbReference>
<evidence type="ECO:0000313" key="2">
    <source>
        <dbReference type="Proteomes" id="UP000000719"/>
    </source>
</evidence>
<dbReference type="NCBIfam" id="TIGR01662">
    <property type="entry name" value="HAD-SF-IIIA"/>
    <property type="match status" value="1"/>
</dbReference>
<protein>
    <submittedName>
        <fullName evidence="1">HAD superfamily (Subfamily IIIA) phosphatase, TIGR01668</fullName>
    </submittedName>
</protein>
<dbReference type="Gene3D" id="3.40.50.1000">
    <property type="entry name" value="HAD superfamily/HAD-like"/>
    <property type="match status" value="1"/>
</dbReference>
<dbReference type="Pfam" id="PF09419">
    <property type="entry name" value="PGP_phosphatase"/>
    <property type="match status" value="1"/>
</dbReference>
<dbReference type="InterPro" id="IPR036412">
    <property type="entry name" value="HAD-like_sf"/>
</dbReference>
<dbReference type="eggNOG" id="COG2179">
    <property type="taxonomic scope" value="Bacteria"/>
</dbReference>
<dbReference type="NCBIfam" id="TIGR01668">
    <property type="entry name" value="YqeG_hyp_ppase"/>
    <property type="match status" value="1"/>
</dbReference>
<dbReference type="SUPFAM" id="SSF56784">
    <property type="entry name" value="HAD-like"/>
    <property type="match status" value="1"/>
</dbReference>
<dbReference type="RefSeq" id="WP_012635532.1">
    <property type="nucleotide sequence ID" value="NC_011899.1"/>
</dbReference>
<dbReference type="PANTHER" id="PTHR19288:SF25">
    <property type="entry name" value="PHOSPHATIDYLGLYCEROPHOSPHATASE GEP4, MITOCHONDRIAL"/>
    <property type="match status" value="1"/>
</dbReference>
<accession>B8D2B7</accession>
<dbReference type="InterPro" id="IPR006549">
    <property type="entry name" value="HAD-SF_hydro_IIIA"/>
</dbReference>
<dbReference type="EMBL" id="CP001098">
    <property type="protein sequence ID" value="ACL69344.1"/>
    <property type="molecule type" value="Genomic_DNA"/>
</dbReference>
<dbReference type="STRING" id="373903.Hore_05870"/>
<dbReference type="AlphaFoldDB" id="B8D2B7"/>
<dbReference type="GO" id="GO:0005737">
    <property type="term" value="C:cytoplasm"/>
    <property type="evidence" value="ECO:0007669"/>
    <property type="project" value="TreeGrafter"/>
</dbReference>
<dbReference type="PANTHER" id="PTHR19288">
    <property type="entry name" value="4-NITROPHENYLPHOSPHATASE-RELATED"/>
    <property type="match status" value="1"/>
</dbReference>
<proteinExistence type="predicted"/>
<gene>
    <name evidence="1" type="ordered locus">Hore_05870</name>
</gene>
<evidence type="ECO:0000313" key="1">
    <source>
        <dbReference type="EMBL" id="ACL69344.1"/>
    </source>
</evidence>
<dbReference type="OrthoDB" id="9787572at2"/>
<keyword evidence="2" id="KW-1185">Reference proteome</keyword>
<dbReference type="GO" id="GO:0008962">
    <property type="term" value="F:phosphatidylglycerophosphatase activity"/>
    <property type="evidence" value="ECO:0007669"/>
    <property type="project" value="InterPro"/>
</dbReference>
<dbReference type="CDD" id="cd16416">
    <property type="entry name" value="HAD_BsYqeG-like"/>
    <property type="match status" value="1"/>
</dbReference>
<dbReference type="InterPro" id="IPR023214">
    <property type="entry name" value="HAD_sf"/>
</dbReference>
<sequence>MGSKIQPDFYYKSIFDVELEKLKIEGIEGIICDIDNTIVPWSKREIVKEVVNWFDEIESYGFKICLVSNGTGSRVTYFSEKLGVPAVGRAVKPAKRAFYRAMDKLGMDPEQIAVIGDQLFTDVFGGNRMGFTTVLVNPMSDRELFTTRLLRKLEKLFFERED</sequence>
<organism evidence="1 2">
    <name type="scientific">Halothermothrix orenii (strain H 168 / OCM 544 / DSM 9562)</name>
    <dbReference type="NCBI Taxonomy" id="373903"/>
    <lineage>
        <taxon>Bacteria</taxon>
        <taxon>Bacillati</taxon>
        <taxon>Bacillota</taxon>
        <taxon>Clostridia</taxon>
        <taxon>Halanaerobiales</taxon>
        <taxon>Halothermotrichaceae</taxon>
        <taxon>Halothermothrix</taxon>
    </lineage>
</organism>
<dbReference type="InterPro" id="IPR010021">
    <property type="entry name" value="PGPP1/Gep4"/>
</dbReference>
<name>B8D2B7_HALOH</name>
<reference evidence="1 2" key="1">
    <citation type="journal article" date="2009" name="PLoS ONE">
        <title>Genome analysis of the anaerobic thermohalophilic bacterium Halothermothrix orenii.</title>
        <authorList>
            <person name="Mavromatis K."/>
            <person name="Ivanova N."/>
            <person name="Anderson I."/>
            <person name="Lykidis A."/>
            <person name="Hooper S.D."/>
            <person name="Sun H."/>
            <person name="Kunin V."/>
            <person name="Lapidus A."/>
            <person name="Hugenholtz P."/>
            <person name="Patel B."/>
            <person name="Kyrpides N.C."/>
        </authorList>
    </citation>
    <scope>NUCLEOTIDE SEQUENCE [LARGE SCALE GENOMIC DNA]</scope>
    <source>
        <strain evidence="2">H 168 / OCM 544 / DSM 9562</strain>
    </source>
</reference>
<dbReference type="KEGG" id="hor:Hore_05870"/>
<dbReference type="HOGENOM" id="CLU_056221_4_0_9"/>
<dbReference type="Proteomes" id="UP000000719">
    <property type="component" value="Chromosome"/>
</dbReference>